<organism evidence="2 3">
    <name type="scientific">Massarina eburnea CBS 473.64</name>
    <dbReference type="NCBI Taxonomy" id="1395130"/>
    <lineage>
        <taxon>Eukaryota</taxon>
        <taxon>Fungi</taxon>
        <taxon>Dikarya</taxon>
        <taxon>Ascomycota</taxon>
        <taxon>Pezizomycotina</taxon>
        <taxon>Dothideomycetes</taxon>
        <taxon>Pleosporomycetidae</taxon>
        <taxon>Pleosporales</taxon>
        <taxon>Massarineae</taxon>
        <taxon>Massarinaceae</taxon>
        <taxon>Massarina</taxon>
    </lineage>
</organism>
<dbReference type="OrthoDB" id="3795696at2759"/>
<feature type="compositionally biased region" description="Polar residues" evidence="1">
    <location>
        <begin position="242"/>
        <end position="251"/>
    </location>
</feature>
<feature type="compositionally biased region" description="Polar residues" evidence="1">
    <location>
        <begin position="1"/>
        <end position="11"/>
    </location>
</feature>
<evidence type="ECO:0000256" key="1">
    <source>
        <dbReference type="SAM" id="MobiDB-lite"/>
    </source>
</evidence>
<protein>
    <submittedName>
        <fullName evidence="2">Uncharacterized protein</fullName>
    </submittedName>
</protein>
<dbReference type="AlphaFoldDB" id="A0A6A6S3P1"/>
<evidence type="ECO:0000313" key="2">
    <source>
        <dbReference type="EMBL" id="KAF2641303.1"/>
    </source>
</evidence>
<evidence type="ECO:0000313" key="3">
    <source>
        <dbReference type="Proteomes" id="UP000799753"/>
    </source>
</evidence>
<sequence>MAPIAQSTSRDGQYDGSGPRFASRRAWLEKFGEAEYAAYVKDRHKEDGSPQLNYEEWKASSHVLGPYLWHATMDVWDEDTTSGESSNDDEAPNLLSPPQQMPVRPKKPTTNGHGMRPSVKSNASTPRQLLVEPSESAKRKRKPKKQYLSQEIIASDDSDEVGDSASIIEAPAPPTPTITSNGTRRKPGARRKKQFLVSCHERMCCLEAEPRQSEETISPEDEIEDPISIDPIVKFPAKAANSAASESTAPLSKNKAPKPKTTRKYRKKYLSQETVPLDDDEDSAPAGIATPKNGSVTSPDGPGSMSASRRGLRTRTAAQQNPYQHNEKLFEDLIAVETLQQRETGIDGDEPLSEGAYAALEREETEVEDETPIGEEDVPSEETHLRRLWSNQRRRNY</sequence>
<feature type="compositionally biased region" description="Basic residues" evidence="1">
    <location>
        <begin position="183"/>
        <end position="192"/>
    </location>
</feature>
<dbReference type="Proteomes" id="UP000799753">
    <property type="component" value="Unassembled WGS sequence"/>
</dbReference>
<proteinExistence type="predicted"/>
<reference evidence="2" key="1">
    <citation type="journal article" date="2020" name="Stud. Mycol.">
        <title>101 Dothideomycetes genomes: a test case for predicting lifestyles and emergence of pathogens.</title>
        <authorList>
            <person name="Haridas S."/>
            <person name="Albert R."/>
            <person name="Binder M."/>
            <person name="Bloem J."/>
            <person name="Labutti K."/>
            <person name="Salamov A."/>
            <person name="Andreopoulos B."/>
            <person name="Baker S."/>
            <person name="Barry K."/>
            <person name="Bills G."/>
            <person name="Bluhm B."/>
            <person name="Cannon C."/>
            <person name="Castanera R."/>
            <person name="Culley D."/>
            <person name="Daum C."/>
            <person name="Ezra D."/>
            <person name="Gonzalez J."/>
            <person name="Henrissat B."/>
            <person name="Kuo A."/>
            <person name="Liang C."/>
            <person name="Lipzen A."/>
            <person name="Lutzoni F."/>
            <person name="Magnuson J."/>
            <person name="Mondo S."/>
            <person name="Nolan M."/>
            <person name="Ohm R."/>
            <person name="Pangilinan J."/>
            <person name="Park H.-J."/>
            <person name="Ramirez L."/>
            <person name="Alfaro M."/>
            <person name="Sun H."/>
            <person name="Tritt A."/>
            <person name="Yoshinaga Y."/>
            <person name="Zwiers L.-H."/>
            <person name="Turgeon B."/>
            <person name="Goodwin S."/>
            <person name="Spatafora J."/>
            <person name="Crous P."/>
            <person name="Grigoriev I."/>
        </authorList>
    </citation>
    <scope>NUCLEOTIDE SEQUENCE</scope>
    <source>
        <strain evidence="2">CBS 473.64</strain>
    </source>
</reference>
<accession>A0A6A6S3P1</accession>
<feature type="region of interest" description="Disordered" evidence="1">
    <location>
        <begin position="78"/>
        <end position="192"/>
    </location>
</feature>
<dbReference type="EMBL" id="MU006783">
    <property type="protein sequence ID" value="KAF2641303.1"/>
    <property type="molecule type" value="Genomic_DNA"/>
</dbReference>
<feature type="region of interest" description="Disordered" evidence="1">
    <location>
        <begin position="210"/>
        <end position="325"/>
    </location>
</feature>
<feature type="region of interest" description="Disordered" evidence="1">
    <location>
        <begin position="361"/>
        <end position="397"/>
    </location>
</feature>
<gene>
    <name evidence="2" type="ORF">P280DRAFT_308017</name>
</gene>
<feature type="compositionally biased region" description="Acidic residues" evidence="1">
    <location>
        <begin position="78"/>
        <end position="91"/>
    </location>
</feature>
<feature type="compositionally biased region" description="Acidic residues" evidence="1">
    <location>
        <begin position="363"/>
        <end position="380"/>
    </location>
</feature>
<feature type="compositionally biased region" description="Acidic residues" evidence="1">
    <location>
        <begin position="217"/>
        <end position="227"/>
    </location>
</feature>
<keyword evidence="3" id="KW-1185">Reference proteome</keyword>
<name>A0A6A6S3P1_9PLEO</name>
<feature type="compositionally biased region" description="Basic residues" evidence="1">
    <location>
        <begin position="255"/>
        <end position="269"/>
    </location>
</feature>
<feature type="region of interest" description="Disordered" evidence="1">
    <location>
        <begin position="1"/>
        <end position="20"/>
    </location>
</feature>